<keyword evidence="11 14" id="KW-1133">Transmembrane helix</keyword>
<comment type="catalytic activity">
    <reaction evidence="1">
        <text>ATP + protein L-histidine = ADP + protein N-phospho-L-histidine.</text>
        <dbReference type="EC" id="2.7.13.3"/>
    </reaction>
</comment>
<gene>
    <name evidence="17" type="ORF">SAMN05444955_11761</name>
</gene>
<keyword evidence="18" id="KW-1185">Reference proteome</keyword>
<feature type="transmembrane region" description="Helical" evidence="14">
    <location>
        <begin position="177"/>
        <end position="200"/>
    </location>
</feature>
<keyword evidence="4" id="KW-1003">Cell membrane</keyword>
<dbReference type="EMBL" id="FOCQ01000017">
    <property type="protein sequence ID" value="SEN67167.1"/>
    <property type="molecule type" value="Genomic_DNA"/>
</dbReference>
<dbReference type="CDD" id="cd06225">
    <property type="entry name" value="HAMP"/>
    <property type="match status" value="1"/>
</dbReference>
<organism evidence="17 18">
    <name type="scientific">Lihuaxuella thermophila</name>
    <dbReference type="NCBI Taxonomy" id="1173111"/>
    <lineage>
        <taxon>Bacteria</taxon>
        <taxon>Bacillati</taxon>
        <taxon>Bacillota</taxon>
        <taxon>Bacilli</taxon>
        <taxon>Bacillales</taxon>
        <taxon>Thermoactinomycetaceae</taxon>
        <taxon>Lihuaxuella</taxon>
    </lineage>
</organism>
<dbReference type="InterPro" id="IPR036097">
    <property type="entry name" value="HisK_dim/P_sf"/>
</dbReference>
<dbReference type="Proteomes" id="UP000199695">
    <property type="component" value="Unassembled WGS sequence"/>
</dbReference>
<keyword evidence="10" id="KW-0067">ATP-binding</keyword>
<dbReference type="CDD" id="cd00075">
    <property type="entry name" value="HATPase"/>
    <property type="match status" value="1"/>
</dbReference>
<dbReference type="CDD" id="cd00082">
    <property type="entry name" value="HisKA"/>
    <property type="match status" value="1"/>
</dbReference>
<dbReference type="PROSITE" id="PS50885">
    <property type="entry name" value="HAMP"/>
    <property type="match status" value="1"/>
</dbReference>
<dbReference type="RefSeq" id="WP_211663685.1">
    <property type="nucleotide sequence ID" value="NZ_FOCQ01000017.1"/>
</dbReference>
<dbReference type="Pfam" id="PF02518">
    <property type="entry name" value="HATPase_c"/>
    <property type="match status" value="1"/>
</dbReference>
<feature type="domain" description="HAMP" evidence="16">
    <location>
        <begin position="202"/>
        <end position="254"/>
    </location>
</feature>
<dbReference type="Pfam" id="PF00512">
    <property type="entry name" value="HisKA"/>
    <property type="match status" value="1"/>
</dbReference>
<keyword evidence="6" id="KW-0808">Transferase</keyword>
<dbReference type="InterPro" id="IPR050398">
    <property type="entry name" value="HssS/ArlS-like"/>
</dbReference>
<sequence>MYLSIRVRLLISYIAMLIVPVFLFLFALFIIGLAFIGDIENITEDYQVDFKGPQSIKNLMNADEAYFTELTYVAKYAPQKLEDPEFLREMDRKLSRIRSGLIIRKEDRLVYTSPSLKDPSIIRALLAGKNNHDREQIKIGQRRYSYKQYHFLTENHKEMSIYILRDLSPFAHIARRFFPVIIVVLLLVLAFTNGLLTYLVSRSILKPLNTLKRATERIKEGNLDFQITPTSNDELGELSLAFEKMRQKLKESIDLQLQYEENRKELLSNISHDLKTPITAIKGYVEGIRDGVADTDEKREKYLSIIARKAEDMDRLIDELFLFSKLDLKKLPFTFEHVEIMEYLSDSIEELKFDLEKHGIEIRLTKNIGPACVIADREKLKRVIMNVIGNSVKYMNKTNGRISVNVADLDDKVRIQIEDNGSGIDPEALPYIFDRFYRTDKSRSTLTGGSGLGLAIAKQIIEEHGGEIWAESEPNKGTVISFTLKKVIESKKGVTNEKDSDY</sequence>
<dbReference type="SMART" id="SM00388">
    <property type="entry name" value="HisKA"/>
    <property type="match status" value="1"/>
</dbReference>
<dbReference type="FunFam" id="1.10.287.130:FF:000001">
    <property type="entry name" value="Two-component sensor histidine kinase"/>
    <property type="match status" value="1"/>
</dbReference>
<dbReference type="Gene3D" id="1.10.287.130">
    <property type="match status" value="1"/>
</dbReference>
<dbReference type="InterPro" id="IPR036890">
    <property type="entry name" value="HATPase_C_sf"/>
</dbReference>
<protein>
    <recommendedName>
        <fullName evidence="3">histidine kinase</fullName>
        <ecNumber evidence="3">2.7.13.3</ecNumber>
    </recommendedName>
</protein>
<dbReference type="SUPFAM" id="SSF158472">
    <property type="entry name" value="HAMP domain-like"/>
    <property type="match status" value="1"/>
</dbReference>
<evidence type="ECO:0000256" key="14">
    <source>
        <dbReference type="SAM" id="Phobius"/>
    </source>
</evidence>
<keyword evidence="9 17" id="KW-0418">Kinase</keyword>
<dbReference type="GO" id="GO:0000155">
    <property type="term" value="F:phosphorelay sensor kinase activity"/>
    <property type="evidence" value="ECO:0007669"/>
    <property type="project" value="InterPro"/>
</dbReference>
<evidence type="ECO:0000259" key="15">
    <source>
        <dbReference type="PROSITE" id="PS50109"/>
    </source>
</evidence>
<evidence type="ECO:0000256" key="2">
    <source>
        <dbReference type="ARBA" id="ARBA00004651"/>
    </source>
</evidence>
<dbReference type="SUPFAM" id="SSF47384">
    <property type="entry name" value="Homodimeric domain of signal transducing histidine kinase"/>
    <property type="match status" value="1"/>
</dbReference>
<dbReference type="PRINTS" id="PR00344">
    <property type="entry name" value="BCTRLSENSOR"/>
</dbReference>
<evidence type="ECO:0000256" key="4">
    <source>
        <dbReference type="ARBA" id="ARBA00022475"/>
    </source>
</evidence>
<evidence type="ECO:0000259" key="16">
    <source>
        <dbReference type="PROSITE" id="PS50885"/>
    </source>
</evidence>
<dbReference type="STRING" id="1173111.SAMN05444955_11761"/>
<dbReference type="GO" id="GO:0005886">
    <property type="term" value="C:plasma membrane"/>
    <property type="evidence" value="ECO:0007669"/>
    <property type="project" value="UniProtKB-SubCell"/>
</dbReference>
<dbReference type="PANTHER" id="PTHR45528:SF1">
    <property type="entry name" value="SENSOR HISTIDINE KINASE CPXA"/>
    <property type="match status" value="1"/>
</dbReference>
<evidence type="ECO:0000256" key="5">
    <source>
        <dbReference type="ARBA" id="ARBA00022553"/>
    </source>
</evidence>
<dbReference type="InterPro" id="IPR005467">
    <property type="entry name" value="His_kinase_dom"/>
</dbReference>
<dbReference type="SMART" id="SM00387">
    <property type="entry name" value="HATPase_c"/>
    <property type="match status" value="1"/>
</dbReference>
<evidence type="ECO:0000256" key="9">
    <source>
        <dbReference type="ARBA" id="ARBA00022777"/>
    </source>
</evidence>
<dbReference type="EC" id="2.7.13.3" evidence="3"/>
<proteinExistence type="predicted"/>
<comment type="subcellular location">
    <subcellularLocation>
        <location evidence="2">Cell membrane</location>
        <topology evidence="2">Multi-pass membrane protein</topology>
    </subcellularLocation>
</comment>
<dbReference type="SMART" id="SM00304">
    <property type="entry name" value="HAMP"/>
    <property type="match status" value="1"/>
</dbReference>
<dbReference type="SUPFAM" id="SSF55874">
    <property type="entry name" value="ATPase domain of HSP90 chaperone/DNA topoisomerase II/histidine kinase"/>
    <property type="match status" value="1"/>
</dbReference>
<feature type="transmembrane region" description="Helical" evidence="14">
    <location>
        <begin position="12"/>
        <end position="36"/>
    </location>
</feature>
<dbReference type="Gene3D" id="6.10.340.10">
    <property type="match status" value="1"/>
</dbReference>
<accession>A0A1H8IGV2</accession>
<reference evidence="17 18" key="1">
    <citation type="submission" date="2016-10" db="EMBL/GenBank/DDBJ databases">
        <authorList>
            <person name="de Groot N.N."/>
        </authorList>
    </citation>
    <scope>NUCLEOTIDE SEQUENCE [LARGE SCALE GENOMIC DNA]</scope>
    <source>
        <strain evidence="17 18">DSM 46701</strain>
    </source>
</reference>
<evidence type="ECO:0000256" key="12">
    <source>
        <dbReference type="ARBA" id="ARBA00023012"/>
    </source>
</evidence>
<keyword evidence="12" id="KW-0902">Two-component regulatory system</keyword>
<dbReference type="InterPro" id="IPR003661">
    <property type="entry name" value="HisK_dim/P_dom"/>
</dbReference>
<dbReference type="InterPro" id="IPR003660">
    <property type="entry name" value="HAMP_dom"/>
</dbReference>
<dbReference type="FunFam" id="3.30.565.10:FF:000006">
    <property type="entry name" value="Sensor histidine kinase WalK"/>
    <property type="match status" value="1"/>
</dbReference>
<dbReference type="PROSITE" id="PS50109">
    <property type="entry name" value="HIS_KIN"/>
    <property type="match status" value="1"/>
</dbReference>
<evidence type="ECO:0000256" key="13">
    <source>
        <dbReference type="ARBA" id="ARBA00023136"/>
    </source>
</evidence>
<dbReference type="InterPro" id="IPR003594">
    <property type="entry name" value="HATPase_dom"/>
</dbReference>
<dbReference type="Pfam" id="PF00672">
    <property type="entry name" value="HAMP"/>
    <property type="match status" value="1"/>
</dbReference>
<evidence type="ECO:0000256" key="1">
    <source>
        <dbReference type="ARBA" id="ARBA00000085"/>
    </source>
</evidence>
<evidence type="ECO:0000313" key="18">
    <source>
        <dbReference type="Proteomes" id="UP000199695"/>
    </source>
</evidence>
<evidence type="ECO:0000256" key="10">
    <source>
        <dbReference type="ARBA" id="ARBA00022840"/>
    </source>
</evidence>
<keyword evidence="13 14" id="KW-0472">Membrane</keyword>
<evidence type="ECO:0000256" key="8">
    <source>
        <dbReference type="ARBA" id="ARBA00022741"/>
    </source>
</evidence>
<keyword evidence="7 14" id="KW-0812">Transmembrane</keyword>
<evidence type="ECO:0000256" key="11">
    <source>
        <dbReference type="ARBA" id="ARBA00022989"/>
    </source>
</evidence>
<dbReference type="InterPro" id="IPR004358">
    <property type="entry name" value="Sig_transdc_His_kin-like_C"/>
</dbReference>
<feature type="domain" description="Histidine kinase" evidence="15">
    <location>
        <begin position="269"/>
        <end position="488"/>
    </location>
</feature>
<keyword evidence="8" id="KW-0547">Nucleotide-binding</keyword>
<dbReference type="AlphaFoldDB" id="A0A1H8IGV2"/>
<dbReference type="GO" id="GO:0005524">
    <property type="term" value="F:ATP binding"/>
    <property type="evidence" value="ECO:0007669"/>
    <property type="project" value="UniProtKB-KW"/>
</dbReference>
<evidence type="ECO:0000256" key="6">
    <source>
        <dbReference type="ARBA" id="ARBA00022679"/>
    </source>
</evidence>
<dbReference type="Gene3D" id="3.30.565.10">
    <property type="entry name" value="Histidine kinase-like ATPase, C-terminal domain"/>
    <property type="match status" value="1"/>
</dbReference>
<name>A0A1H8IGV2_9BACL</name>
<evidence type="ECO:0000313" key="17">
    <source>
        <dbReference type="EMBL" id="SEN67167.1"/>
    </source>
</evidence>
<dbReference type="PANTHER" id="PTHR45528">
    <property type="entry name" value="SENSOR HISTIDINE KINASE CPXA"/>
    <property type="match status" value="1"/>
</dbReference>
<evidence type="ECO:0000256" key="3">
    <source>
        <dbReference type="ARBA" id="ARBA00012438"/>
    </source>
</evidence>
<keyword evidence="5" id="KW-0597">Phosphoprotein</keyword>
<evidence type="ECO:0000256" key="7">
    <source>
        <dbReference type="ARBA" id="ARBA00022692"/>
    </source>
</evidence>